<dbReference type="Proteomes" id="UP001396334">
    <property type="component" value="Unassembled WGS sequence"/>
</dbReference>
<reference evidence="2 3" key="1">
    <citation type="journal article" date="2024" name="G3 (Bethesda)">
        <title>Genome assembly of Hibiscus sabdariffa L. provides insights into metabolisms of medicinal natural products.</title>
        <authorList>
            <person name="Kim T."/>
        </authorList>
    </citation>
    <scope>NUCLEOTIDE SEQUENCE [LARGE SCALE GENOMIC DNA]</scope>
    <source>
        <strain evidence="2">TK-2024</strain>
        <tissue evidence="2">Old leaves</tissue>
    </source>
</reference>
<name>A0ABR2TD26_9ROSI</name>
<keyword evidence="3" id="KW-1185">Reference proteome</keyword>
<dbReference type="EMBL" id="JBBPBN010000006">
    <property type="protein sequence ID" value="KAK9035343.1"/>
    <property type="molecule type" value="Genomic_DNA"/>
</dbReference>
<protein>
    <submittedName>
        <fullName evidence="2">Uncharacterized protein</fullName>
    </submittedName>
</protein>
<accession>A0ABR2TD26</accession>
<feature type="compositionally biased region" description="Basic and acidic residues" evidence="1">
    <location>
        <begin position="41"/>
        <end position="54"/>
    </location>
</feature>
<gene>
    <name evidence="2" type="ORF">V6N11_077385</name>
</gene>
<evidence type="ECO:0000256" key="1">
    <source>
        <dbReference type="SAM" id="MobiDB-lite"/>
    </source>
</evidence>
<feature type="region of interest" description="Disordered" evidence="1">
    <location>
        <begin position="41"/>
        <end position="70"/>
    </location>
</feature>
<proteinExistence type="predicted"/>
<sequence length="70" mass="8127">MKTNRLEKPLDLKDYQAITAPQKRCFAMSLPYYHQLNSHDASRRFSKSTDETQKTAKLRPTAKLSRILMG</sequence>
<evidence type="ECO:0000313" key="3">
    <source>
        <dbReference type="Proteomes" id="UP001396334"/>
    </source>
</evidence>
<organism evidence="2 3">
    <name type="scientific">Hibiscus sabdariffa</name>
    <name type="common">roselle</name>
    <dbReference type="NCBI Taxonomy" id="183260"/>
    <lineage>
        <taxon>Eukaryota</taxon>
        <taxon>Viridiplantae</taxon>
        <taxon>Streptophyta</taxon>
        <taxon>Embryophyta</taxon>
        <taxon>Tracheophyta</taxon>
        <taxon>Spermatophyta</taxon>
        <taxon>Magnoliopsida</taxon>
        <taxon>eudicotyledons</taxon>
        <taxon>Gunneridae</taxon>
        <taxon>Pentapetalae</taxon>
        <taxon>rosids</taxon>
        <taxon>malvids</taxon>
        <taxon>Malvales</taxon>
        <taxon>Malvaceae</taxon>
        <taxon>Malvoideae</taxon>
        <taxon>Hibiscus</taxon>
    </lineage>
</organism>
<evidence type="ECO:0000313" key="2">
    <source>
        <dbReference type="EMBL" id="KAK9035343.1"/>
    </source>
</evidence>
<comment type="caution">
    <text evidence="2">The sequence shown here is derived from an EMBL/GenBank/DDBJ whole genome shotgun (WGS) entry which is preliminary data.</text>
</comment>